<dbReference type="GO" id="GO:0005737">
    <property type="term" value="C:cytoplasm"/>
    <property type="evidence" value="ECO:0007669"/>
    <property type="project" value="UniProtKB-SubCell"/>
</dbReference>
<dbReference type="PANTHER" id="PTHR10889:SF1">
    <property type="entry name" value="DEOXYRIBOSE-PHOSPHATE ALDOLASE"/>
    <property type="match status" value="1"/>
</dbReference>
<name>A0A939DAI9_CLOAM</name>
<feature type="active site" description="Proton donor/acceptor" evidence="7">
    <location>
        <position position="93"/>
    </location>
</feature>
<comment type="catalytic activity">
    <reaction evidence="5 7">
        <text>2-deoxy-D-ribose 5-phosphate = D-glyceraldehyde 3-phosphate + acetaldehyde</text>
        <dbReference type="Rhea" id="RHEA:12821"/>
        <dbReference type="ChEBI" id="CHEBI:15343"/>
        <dbReference type="ChEBI" id="CHEBI:59776"/>
        <dbReference type="ChEBI" id="CHEBI:62877"/>
        <dbReference type="EC" id="4.1.2.4"/>
    </reaction>
</comment>
<sequence>MKEIKNLSQYFDHTILKAEATEEDIKKLCAEAKAYGFYSVCVNGCYVSLAAEELKDSDVKVAAVVGFPLGAAATEVKAFETDWACEQGASEIDMVINVGALKEGRYEYVKDDILSVVGLAYEHNAIVKVILETCLLTDEEVIKACELSMEAGADFVKTSTGFSTGGATEHHVALMRETVGLAMKVKASGGIRDLGTTLKMIEAGADRIGASASVGIVKEYNQ</sequence>
<dbReference type="InterPro" id="IPR028581">
    <property type="entry name" value="DeoC_typeI"/>
</dbReference>
<dbReference type="PANTHER" id="PTHR10889">
    <property type="entry name" value="DEOXYRIBOSE-PHOSPHATE ALDOLASE"/>
    <property type="match status" value="1"/>
</dbReference>
<comment type="similarity">
    <text evidence="1 7">Belongs to the DeoC/FbaB aldolase family. DeoC type 1 subfamily.</text>
</comment>
<keyword evidence="9" id="KW-1185">Reference proteome</keyword>
<dbReference type="Pfam" id="PF01791">
    <property type="entry name" value="DeoC"/>
    <property type="match status" value="1"/>
</dbReference>
<dbReference type="PIRSF" id="PIRSF001357">
    <property type="entry name" value="DeoC"/>
    <property type="match status" value="1"/>
</dbReference>
<evidence type="ECO:0000313" key="9">
    <source>
        <dbReference type="Proteomes" id="UP000664545"/>
    </source>
</evidence>
<protein>
    <recommendedName>
        <fullName evidence="7">Deoxyribose-phosphate aldolase</fullName>
        <shortName evidence="7">DERA</shortName>
        <ecNumber evidence="7">4.1.2.4</ecNumber>
    </recommendedName>
    <alternativeName>
        <fullName evidence="7">2-deoxy-D-ribose 5-phosphate aldolase</fullName>
    </alternativeName>
    <alternativeName>
        <fullName evidence="7">Phosphodeoxyriboaldolase</fullName>
        <shortName evidence="7">Deoxyriboaldolase</shortName>
    </alternativeName>
</protein>
<evidence type="ECO:0000256" key="3">
    <source>
        <dbReference type="ARBA" id="ARBA00023239"/>
    </source>
</evidence>
<feature type="active site" description="Proton donor/acceptor" evidence="7">
    <location>
        <position position="186"/>
    </location>
</feature>
<dbReference type="NCBIfam" id="TIGR00126">
    <property type="entry name" value="deoC"/>
    <property type="match status" value="1"/>
</dbReference>
<keyword evidence="2 7" id="KW-0963">Cytoplasm</keyword>
<dbReference type="AlphaFoldDB" id="A0A939DAI9"/>
<comment type="function">
    <text evidence="6 7">Catalyzes a reversible aldol reaction between acetaldehyde and D-glyceraldehyde 3-phosphate to generate 2-deoxy-D-ribose 5-phosphate.</text>
</comment>
<dbReference type="EC" id="4.1.2.4" evidence="7"/>
<dbReference type="RefSeq" id="WP_206583093.1">
    <property type="nucleotide sequence ID" value="NZ_JAFJZZ010000007.1"/>
</dbReference>
<dbReference type="SMART" id="SM01133">
    <property type="entry name" value="DeoC"/>
    <property type="match status" value="1"/>
</dbReference>
<organism evidence="8 9">
    <name type="scientific">Clostridium aminobutyricum</name>
    <dbReference type="NCBI Taxonomy" id="33953"/>
    <lineage>
        <taxon>Bacteria</taxon>
        <taxon>Bacillati</taxon>
        <taxon>Bacillota</taxon>
        <taxon>Clostridia</taxon>
        <taxon>Eubacteriales</taxon>
        <taxon>Clostridiaceae</taxon>
        <taxon>Clostridium</taxon>
    </lineage>
</organism>
<evidence type="ECO:0000256" key="6">
    <source>
        <dbReference type="ARBA" id="ARBA00056337"/>
    </source>
</evidence>
<accession>A0A939DAI9</accession>
<dbReference type="GO" id="GO:0006018">
    <property type="term" value="P:2-deoxyribose 1-phosphate catabolic process"/>
    <property type="evidence" value="ECO:0007669"/>
    <property type="project" value="UniProtKB-UniRule"/>
</dbReference>
<comment type="pathway">
    <text evidence="7">Carbohydrate degradation; 2-deoxy-D-ribose 1-phosphate degradation; D-glyceraldehyde 3-phosphate and acetaldehyde from 2-deoxy-alpha-D-ribose 1-phosphate: step 2/2.</text>
</comment>
<dbReference type="InterPro" id="IPR013785">
    <property type="entry name" value="Aldolase_TIM"/>
</dbReference>
<comment type="caution">
    <text evidence="8">The sequence shown here is derived from an EMBL/GenBank/DDBJ whole genome shotgun (WGS) entry which is preliminary data.</text>
</comment>
<feature type="active site" description="Schiff-base intermediate with acetaldehyde" evidence="7">
    <location>
        <position position="157"/>
    </location>
</feature>
<evidence type="ECO:0000256" key="4">
    <source>
        <dbReference type="ARBA" id="ARBA00023270"/>
    </source>
</evidence>
<keyword evidence="4 7" id="KW-0704">Schiff base</keyword>
<comment type="subcellular location">
    <subcellularLocation>
        <location evidence="7">Cytoplasm</location>
    </subcellularLocation>
</comment>
<evidence type="ECO:0000256" key="5">
    <source>
        <dbReference type="ARBA" id="ARBA00048791"/>
    </source>
</evidence>
<dbReference type="Gene3D" id="3.20.20.70">
    <property type="entry name" value="Aldolase class I"/>
    <property type="match status" value="1"/>
</dbReference>
<evidence type="ECO:0000256" key="7">
    <source>
        <dbReference type="HAMAP-Rule" id="MF_00114"/>
    </source>
</evidence>
<dbReference type="HAMAP" id="MF_00114">
    <property type="entry name" value="DeoC_type1"/>
    <property type="match status" value="1"/>
</dbReference>
<dbReference type="SUPFAM" id="SSF51569">
    <property type="entry name" value="Aldolase"/>
    <property type="match status" value="1"/>
</dbReference>
<dbReference type="EMBL" id="JAFJZZ010000007">
    <property type="protein sequence ID" value="MBN7774256.1"/>
    <property type="molecule type" value="Genomic_DNA"/>
</dbReference>
<dbReference type="CDD" id="cd00959">
    <property type="entry name" value="DeoC"/>
    <property type="match status" value="1"/>
</dbReference>
<proteinExistence type="inferred from homology"/>
<dbReference type="GO" id="GO:0016052">
    <property type="term" value="P:carbohydrate catabolic process"/>
    <property type="evidence" value="ECO:0007669"/>
    <property type="project" value="TreeGrafter"/>
</dbReference>
<dbReference type="Proteomes" id="UP000664545">
    <property type="component" value="Unassembled WGS sequence"/>
</dbReference>
<evidence type="ECO:0000256" key="1">
    <source>
        <dbReference type="ARBA" id="ARBA00010936"/>
    </source>
</evidence>
<dbReference type="InterPro" id="IPR011343">
    <property type="entry name" value="DeoC"/>
</dbReference>
<dbReference type="GO" id="GO:0004139">
    <property type="term" value="F:deoxyribose-phosphate aldolase activity"/>
    <property type="evidence" value="ECO:0007669"/>
    <property type="project" value="UniProtKB-UniRule"/>
</dbReference>
<dbReference type="InterPro" id="IPR002915">
    <property type="entry name" value="DeoC/FbaB/LacD_aldolase"/>
</dbReference>
<gene>
    <name evidence="7 8" type="primary">deoC</name>
    <name evidence="8" type="ORF">JYB65_12900</name>
</gene>
<reference evidence="8" key="1">
    <citation type="submission" date="2021-02" db="EMBL/GenBank/DDBJ databases">
        <title>Abyssanaerobacter marinus gen.nov., sp., nov, anaerobic bacterium isolated from the Onnuri vent field of Indian Ocean and suggestion of Mogibacteriaceae fam. nov., and proposal of reclassification of ambiguous this family's genus member.</title>
        <authorList>
            <person name="Kim Y.J."/>
            <person name="Yang J.-A."/>
        </authorList>
    </citation>
    <scope>NUCLEOTIDE SEQUENCE</scope>
    <source>
        <strain evidence="8">DSM 2634</strain>
    </source>
</reference>
<dbReference type="FunFam" id="3.20.20.70:FF:000044">
    <property type="entry name" value="Deoxyribose-phosphate aldolase"/>
    <property type="match status" value="1"/>
</dbReference>
<evidence type="ECO:0000313" key="8">
    <source>
        <dbReference type="EMBL" id="MBN7774256.1"/>
    </source>
</evidence>
<evidence type="ECO:0000256" key="2">
    <source>
        <dbReference type="ARBA" id="ARBA00022490"/>
    </source>
</evidence>
<dbReference type="GO" id="GO:0009264">
    <property type="term" value="P:deoxyribonucleotide catabolic process"/>
    <property type="evidence" value="ECO:0007669"/>
    <property type="project" value="UniProtKB-UniRule"/>
</dbReference>
<keyword evidence="3 7" id="KW-0456">Lyase</keyword>